<dbReference type="AlphaFoldDB" id="A0A521F9B2"/>
<reference evidence="1 2" key="1">
    <citation type="submission" date="2017-05" db="EMBL/GenBank/DDBJ databases">
        <authorList>
            <person name="Varghese N."/>
            <person name="Submissions S."/>
        </authorList>
    </citation>
    <scope>NUCLEOTIDE SEQUENCE [LARGE SCALE GENOMIC DNA]</scope>
    <source>
        <strain evidence="1 2">DSM 21985</strain>
    </source>
</reference>
<dbReference type="OrthoDB" id="598340at2"/>
<name>A0A521F9B2_9BACT</name>
<dbReference type="Proteomes" id="UP000317557">
    <property type="component" value="Unassembled WGS sequence"/>
</dbReference>
<protein>
    <submittedName>
        <fullName evidence="1">Uncharacterized protein</fullName>
    </submittedName>
</protein>
<proteinExistence type="predicted"/>
<keyword evidence="2" id="KW-1185">Reference proteome</keyword>
<accession>A0A521F9B2</accession>
<organism evidence="1 2">
    <name type="scientific">Gracilimonas mengyeensis</name>
    <dbReference type="NCBI Taxonomy" id="1302730"/>
    <lineage>
        <taxon>Bacteria</taxon>
        <taxon>Pseudomonadati</taxon>
        <taxon>Balneolota</taxon>
        <taxon>Balneolia</taxon>
        <taxon>Balneolales</taxon>
        <taxon>Balneolaceae</taxon>
        <taxon>Gracilimonas</taxon>
    </lineage>
</organism>
<sequence>MKNITFSADEKLIEKARLKAAKEKTTLNKRFREWLANYAKQGDLGNNYDKLMQELNHIDSGGKFTRDEMNER</sequence>
<evidence type="ECO:0000313" key="2">
    <source>
        <dbReference type="Proteomes" id="UP000317557"/>
    </source>
</evidence>
<gene>
    <name evidence="1" type="ORF">SAMN06265219_11628</name>
</gene>
<dbReference type="RefSeq" id="WP_142455717.1">
    <property type="nucleotide sequence ID" value="NZ_FXTP01000016.1"/>
</dbReference>
<dbReference type="EMBL" id="FXTP01000016">
    <property type="protein sequence ID" value="SMO92792.1"/>
    <property type="molecule type" value="Genomic_DNA"/>
</dbReference>
<evidence type="ECO:0000313" key="1">
    <source>
        <dbReference type="EMBL" id="SMO92792.1"/>
    </source>
</evidence>